<sequence>MFGNQNMQQMMKQVKKMQENVETEQAQIAQSEYVGHAPEDTVIATFTGDRVLKDLRFAAGVVDADDPDTLADMTIAAVNDALQKIDADSSKRLGQYMPNMPF</sequence>
<evidence type="ECO:0000256" key="2">
    <source>
        <dbReference type="HAMAP-Rule" id="MF_00274"/>
    </source>
</evidence>
<name>A0A069CRI3_WEIOS</name>
<proteinExistence type="inferred from homology"/>
<dbReference type="RefSeq" id="WP_027698144.1">
    <property type="nucleotide sequence ID" value="NZ_DF820484.1"/>
</dbReference>
<dbReference type="Proteomes" id="UP000030643">
    <property type="component" value="Unassembled WGS sequence"/>
</dbReference>
<comment type="similarity">
    <text evidence="2">Belongs to the YbaB/EbfC family.</text>
</comment>
<keyword evidence="4" id="KW-1185">Reference proteome</keyword>
<dbReference type="SUPFAM" id="SSF82607">
    <property type="entry name" value="YbaB-like"/>
    <property type="match status" value="1"/>
</dbReference>
<dbReference type="PANTHER" id="PTHR33449">
    <property type="entry name" value="NUCLEOID-ASSOCIATED PROTEIN YBAB"/>
    <property type="match status" value="1"/>
</dbReference>
<dbReference type="NCBIfam" id="TIGR00103">
    <property type="entry name" value="DNA_YbaB_EbfC"/>
    <property type="match status" value="1"/>
</dbReference>
<dbReference type="GO" id="GO:0043590">
    <property type="term" value="C:bacterial nucleoid"/>
    <property type="evidence" value="ECO:0007669"/>
    <property type="project" value="UniProtKB-UniRule"/>
</dbReference>
<dbReference type="Gene3D" id="3.30.1310.10">
    <property type="entry name" value="Nucleoid-associated protein YbaB-like domain"/>
    <property type="match status" value="1"/>
</dbReference>
<evidence type="ECO:0000256" key="1">
    <source>
        <dbReference type="ARBA" id="ARBA00023125"/>
    </source>
</evidence>
<dbReference type="PANTHER" id="PTHR33449:SF1">
    <property type="entry name" value="NUCLEOID-ASSOCIATED PROTEIN YBAB"/>
    <property type="match status" value="1"/>
</dbReference>
<comment type="subcellular location">
    <subcellularLocation>
        <location evidence="2">Cytoplasm</location>
        <location evidence="2">Nucleoid</location>
    </subcellularLocation>
</comment>
<evidence type="ECO:0000313" key="3">
    <source>
        <dbReference type="EMBL" id="GAK29999.1"/>
    </source>
</evidence>
<protein>
    <recommendedName>
        <fullName evidence="2">Nucleoid-associated protein WOSG25_010860</fullName>
    </recommendedName>
</protein>
<organism evidence="3 4">
    <name type="scientific">Weissella oryzae (strain DSM 25784 / JCM 18191 / LMG 30913 / SG25)</name>
    <dbReference type="NCBI Taxonomy" id="1329250"/>
    <lineage>
        <taxon>Bacteria</taxon>
        <taxon>Bacillati</taxon>
        <taxon>Bacillota</taxon>
        <taxon>Bacilli</taxon>
        <taxon>Lactobacillales</taxon>
        <taxon>Lactobacillaceae</taxon>
        <taxon>Weissella</taxon>
    </lineage>
</organism>
<dbReference type="AlphaFoldDB" id="A0A069CRI3"/>
<comment type="subunit">
    <text evidence="2">Homodimer.</text>
</comment>
<dbReference type="HAMAP" id="MF_00274">
    <property type="entry name" value="DNA_YbaB_EbfC"/>
    <property type="match status" value="1"/>
</dbReference>
<keyword evidence="2" id="KW-0963">Cytoplasm</keyword>
<dbReference type="Pfam" id="PF02575">
    <property type="entry name" value="YbaB_DNA_bd"/>
    <property type="match status" value="1"/>
</dbReference>
<keyword evidence="1 2" id="KW-0238">DNA-binding</keyword>
<evidence type="ECO:0000313" key="4">
    <source>
        <dbReference type="Proteomes" id="UP000030643"/>
    </source>
</evidence>
<dbReference type="GO" id="GO:0005829">
    <property type="term" value="C:cytosol"/>
    <property type="evidence" value="ECO:0007669"/>
    <property type="project" value="TreeGrafter"/>
</dbReference>
<dbReference type="STRING" id="1329250.WOSG25_010860"/>
<dbReference type="OrthoDB" id="9795263at2"/>
<dbReference type="EMBL" id="DF820484">
    <property type="protein sequence ID" value="GAK29999.1"/>
    <property type="molecule type" value="Genomic_DNA"/>
</dbReference>
<accession>A0A069CRI3</accession>
<dbReference type="GO" id="GO:0003677">
    <property type="term" value="F:DNA binding"/>
    <property type="evidence" value="ECO:0007669"/>
    <property type="project" value="UniProtKB-UniRule"/>
</dbReference>
<dbReference type="InterPro" id="IPR036894">
    <property type="entry name" value="YbaB-like_sf"/>
</dbReference>
<gene>
    <name evidence="3" type="ORF">WOSG25_010860</name>
</gene>
<reference evidence="4" key="1">
    <citation type="journal article" date="2014" name="Genome Announc.">
        <title>Draft genome sequence of Weissella oryzae SG25T, isolated from fermented rice grains.</title>
        <authorList>
            <person name="Tanizawa Y."/>
            <person name="Fujisawa T."/>
            <person name="Mochizuki T."/>
            <person name="Kaminuma E."/>
            <person name="Suzuki Y."/>
            <person name="Nakamura Y."/>
            <person name="Tohno M."/>
        </authorList>
    </citation>
    <scope>NUCLEOTIDE SEQUENCE [LARGE SCALE GENOMIC DNA]</scope>
    <source>
        <strain evidence="4">DSM 25784 / JCM 18191 / LMG 30913 / SG25</strain>
    </source>
</reference>
<comment type="function">
    <text evidence="2">Binds to DNA and alters its conformation. May be involved in regulation of gene expression, nucleoid organization and DNA protection.</text>
</comment>
<dbReference type="eggNOG" id="COG0718">
    <property type="taxonomic scope" value="Bacteria"/>
</dbReference>
<dbReference type="PIRSF" id="PIRSF004555">
    <property type="entry name" value="UCP004555"/>
    <property type="match status" value="1"/>
</dbReference>
<dbReference type="InterPro" id="IPR004401">
    <property type="entry name" value="YbaB/EbfC"/>
</dbReference>